<feature type="compositionally biased region" description="Basic and acidic residues" evidence="1">
    <location>
        <begin position="68"/>
        <end position="83"/>
    </location>
</feature>
<evidence type="ECO:0000313" key="2">
    <source>
        <dbReference type="EMBL" id="KAK7445772.1"/>
    </source>
</evidence>
<protein>
    <submittedName>
        <fullName evidence="2">Uncharacterized protein</fullName>
    </submittedName>
</protein>
<accession>A0ABR1J4C4</accession>
<feature type="compositionally biased region" description="Polar residues" evidence="1">
    <location>
        <begin position="56"/>
        <end position="66"/>
    </location>
</feature>
<organism evidence="2 3">
    <name type="scientific">Marasmiellus scandens</name>
    <dbReference type="NCBI Taxonomy" id="2682957"/>
    <lineage>
        <taxon>Eukaryota</taxon>
        <taxon>Fungi</taxon>
        <taxon>Dikarya</taxon>
        <taxon>Basidiomycota</taxon>
        <taxon>Agaricomycotina</taxon>
        <taxon>Agaricomycetes</taxon>
        <taxon>Agaricomycetidae</taxon>
        <taxon>Agaricales</taxon>
        <taxon>Marasmiineae</taxon>
        <taxon>Omphalotaceae</taxon>
        <taxon>Marasmiellus</taxon>
    </lineage>
</organism>
<feature type="region of interest" description="Disordered" evidence="1">
    <location>
        <begin position="53"/>
        <end position="102"/>
    </location>
</feature>
<evidence type="ECO:0000256" key="1">
    <source>
        <dbReference type="SAM" id="MobiDB-lite"/>
    </source>
</evidence>
<evidence type="ECO:0000313" key="3">
    <source>
        <dbReference type="Proteomes" id="UP001498398"/>
    </source>
</evidence>
<dbReference type="Proteomes" id="UP001498398">
    <property type="component" value="Unassembled WGS sequence"/>
</dbReference>
<proteinExistence type="predicted"/>
<dbReference type="EMBL" id="JBANRG010000046">
    <property type="protein sequence ID" value="KAK7445772.1"/>
    <property type="molecule type" value="Genomic_DNA"/>
</dbReference>
<reference evidence="2 3" key="1">
    <citation type="submission" date="2024-01" db="EMBL/GenBank/DDBJ databases">
        <title>A draft genome for the cacao thread blight pathogen Marasmiellus scandens.</title>
        <authorList>
            <person name="Baruah I.K."/>
            <person name="Leung J."/>
            <person name="Bukari Y."/>
            <person name="Amoako-Attah I."/>
            <person name="Meinhardt L.W."/>
            <person name="Bailey B.A."/>
            <person name="Cohen S.P."/>
        </authorList>
    </citation>
    <scope>NUCLEOTIDE SEQUENCE [LARGE SCALE GENOMIC DNA]</scope>
    <source>
        <strain evidence="2 3">GH-19</strain>
    </source>
</reference>
<gene>
    <name evidence="2" type="ORF">VKT23_014768</name>
</gene>
<comment type="caution">
    <text evidence="2">The sequence shown here is derived from an EMBL/GenBank/DDBJ whole genome shotgun (WGS) entry which is preliminary data.</text>
</comment>
<keyword evidence="3" id="KW-1185">Reference proteome</keyword>
<sequence length="102" mass="10884">MKILTSEQVKQGWTKSLSDQLTSASVSLCDTAILYETICSACNCHSNDCPAKHSPNGPNGLTNPQGNGKEKQKTPSSNQKRDDSDNEDIPGLDPPSDTAYAS</sequence>
<name>A0ABR1J4C4_9AGAR</name>